<reference evidence="2" key="1">
    <citation type="submission" date="2018-06" db="EMBL/GenBank/DDBJ databases">
        <authorList>
            <person name="Zhirakovskaya E."/>
        </authorList>
    </citation>
    <scope>NUCLEOTIDE SEQUENCE</scope>
</reference>
<keyword evidence="1" id="KW-1133">Transmembrane helix</keyword>
<dbReference type="CDD" id="cd13568">
    <property type="entry name" value="PBP2_TAXI_TRAP_like_3"/>
    <property type="match status" value="1"/>
</dbReference>
<dbReference type="AlphaFoldDB" id="A0A3B1CCB8"/>
<dbReference type="NCBIfam" id="TIGR02122">
    <property type="entry name" value="TRAP_TAXI"/>
    <property type="match status" value="1"/>
</dbReference>
<protein>
    <submittedName>
        <fullName evidence="2">TRAP transporter solute receptor, TAXI family</fullName>
    </submittedName>
</protein>
<dbReference type="InterPro" id="IPR011852">
    <property type="entry name" value="TRAP_TAXI"/>
</dbReference>
<sequence length="318" mass="34176">MKRGTTFLLAIFLISSLQAGEALAKRIYVTIGAGAVTGVYFPTAGAIAKIVNKKRKQHGIRATVESTGGSTYNVNSMSLGELDMGLVQSDVGYRAYNGVGDFKGRKVGKLRSVLSLHAEPFHIVANESIKTFADLKGKRVNIGNPGSGQRSSAEALFTVTPFGLGDIIVEGLKASEAPDFMADGRIDAYFYTVGVGSANIMDVATSHKINIVAVDDDVVAKLKKGRPYYVSAEIPGGVYPNVDKPVKTFAVKATLLTTTDVPDDVVYNVVKTLFEDLETFKKTHPVLNNLTPAKMLEGLSAPLHPGAEKYYKERGWVK</sequence>
<organism evidence="2">
    <name type="scientific">hydrothermal vent metagenome</name>
    <dbReference type="NCBI Taxonomy" id="652676"/>
    <lineage>
        <taxon>unclassified sequences</taxon>
        <taxon>metagenomes</taxon>
        <taxon>ecological metagenomes</taxon>
    </lineage>
</organism>
<dbReference type="Pfam" id="PF16868">
    <property type="entry name" value="NMT1_3"/>
    <property type="match status" value="1"/>
</dbReference>
<dbReference type="PANTHER" id="PTHR42941">
    <property type="entry name" value="SLL1037 PROTEIN"/>
    <property type="match status" value="1"/>
</dbReference>
<evidence type="ECO:0000256" key="1">
    <source>
        <dbReference type="SAM" id="Phobius"/>
    </source>
</evidence>
<dbReference type="EMBL" id="UOGC01000135">
    <property type="protein sequence ID" value="VAX22323.1"/>
    <property type="molecule type" value="Genomic_DNA"/>
</dbReference>
<evidence type="ECO:0000313" key="2">
    <source>
        <dbReference type="EMBL" id="VAX22323.1"/>
    </source>
</evidence>
<accession>A0A3B1CCB8</accession>
<keyword evidence="1" id="KW-0472">Membrane</keyword>
<gene>
    <name evidence="2" type="ORF">MNBD_NITROSPINAE01-894</name>
</gene>
<dbReference type="SUPFAM" id="SSF53850">
    <property type="entry name" value="Periplasmic binding protein-like II"/>
    <property type="match status" value="1"/>
</dbReference>
<dbReference type="Gene3D" id="3.40.190.10">
    <property type="entry name" value="Periplasmic binding protein-like II"/>
    <property type="match status" value="2"/>
</dbReference>
<keyword evidence="1" id="KW-0812">Transmembrane</keyword>
<feature type="transmembrane region" description="Helical" evidence="1">
    <location>
        <begin position="29"/>
        <end position="51"/>
    </location>
</feature>
<keyword evidence="2" id="KW-0675">Receptor</keyword>
<proteinExistence type="predicted"/>
<dbReference type="PANTHER" id="PTHR42941:SF1">
    <property type="entry name" value="SLL1037 PROTEIN"/>
    <property type="match status" value="1"/>
</dbReference>
<name>A0A3B1CCB8_9ZZZZ</name>